<proteinExistence type="inferred from homology"/>
<dbReference type="InterPro" id="IPR011701">
    <property type="entry name" value="MFS"/>
</dbReference>
<dbReference type="Proteomes" id="UP000245720">
    <property type="component" value="Unassembled WGS sequence"/>
</dbReference>
<name>A0A315XZL2_RUMFL</name>
<evidence type="ECO:0000313" key="8">
    <source>
        <dbReference type="EMBL" id="PWJ12174.1"/>
    </source>
</evidence>
<dbReference type="SUPFAM" id="SSF103473">
    <property type="entry name" value="MFS general substrate transporter"/>
    <property type="match status" value="1"/>
</dbReference>
<dbReference type="PANTHER" id="PTHR23514">
    <property type="entry name" value="BYPASS OF STOP CODON PROTEIN 6"/>
    <property type="match status" value="1"/>
</dbReference>
<reference evidence="8 9" key="1">
    <citation type="submission" date="2018-05" db="EMBL/GenBank/DDBJ databases">
        <title>The Hungate 1000. A catalogue of reference genomes from the rumen microbiome.</title>
        <authorList>
            <person name="Kelly W."/>
        </authorList>
    </citation>
    <scope>NUCLEOTIDE SEQUENCE [LARGE SCALE GENOMIC DNA]</scope>
    <source>
        <strain evidence="8 9">SAb67</strain>
    </source>
</reference>
<dbReference type="InterPro" id="IPR051788">
    <property type="entry name" value="MFS_Transporter"/>
</dbReference>
<dbReference type="PANTHER" id="PTHR23514:SF3">
    <property type="entry name" value="BYPASS OF STOP CODON PROTEIN 6"/>
    <property type="match status" value="1"/>
</dbReference>
<feature type="transmembrane region" description="Helical" evidence="7">
    <location>
        <begin position="153"/>
        <end position="174"/>
    </location>
</feature>
<keyword evidence="6 7" id="KW-0472">Membrane</keyword>
<feature type="transmembrane region" description="Helical" evidence="7">
    <location>
        <begin position="180"/>
        <end position="201"/>
    </location>
</feature>
<evidence type="ECO:0000256" key="4">
    <source>
        <dbReference type="ARBA" id="ARBA00022692"/>
    </source>
</evidence>
<evidence type="ECO:0000256" key="2">
    <source>
        <dbReference type="ARBA" id="ARBA00008335"/>
    </source>
</evidence>
<feature type="transmembrane region" description="Helical" evidence="7">
    <location>
        <begin position="365"/>
        <end position="386"/>
    </location>
</feature>
<feature type="transmembrane region" description="Helical" evidence="7">
    <location>
        <begin position="109"/>
        <end position="132"/>
    </location>
</feature>
<accession>A0A315XZL2</accession>
<keyword evidence="3" id="KW-0813">Transport</keyword>
<feature type="transmembrane region" description="Helical" evidence="7">
    <location>
        <begin position="222"/>
        <end position="240"/>
    </location>
</feature>
<comment type="caution">
    <text evidence="8">The sequence shown here is derived from an EMBL/GenBank/DDBJ whole genome shotgun (WGS) entry which is preliminary data.</text>
</comment>
<evidence type="ECO:0000256" key="1">
    <source>
        <dbReference type="ARBA" id="ARBA00004651"/>
    </source>
</evidence>
<gene>
    <name evidence="8" type="ORF">IE37_01864</name>
</gene>
<comment type="similarity">
    <text evidence="2">Belongs to the major facilitator superfamily.</text>
</comment>
<dbReference type="AlphaFoldDB" id="A0A315XZL2"/>
<dbReference type="InterPro" id="IPR036259">
    <property type="entry name" value="MFS_trans_sf"/>
</dbReference>
<feature type="transmembrane region" description="Helical" evidence="7">
    <location>
        <begin position="260"/>
        <end position="277"/>
    </location>
</feature>
<feature type="transmembrane region" description="Helical" evidence="7">
    <location>
        <begin position="53"/>
        <end position="75"/>
    </location>
</feature>
<feature type="transmembrane region" description="Helical" evidence="7">
    <location>
        <begin position="87"/>
        <end position="103"/>
    </location>
</feature>
<feature type="transmembrane region" description="Helical" evidence="7">
    <location>
        <begin position="21"/>
        <end position="41"/>
    </location>
</feature>
<feature type="transmembrane region" description="Helical" evidence="7">
    <location>
        <begin position="333"/>
        <end position="353"/>
    </location>
</feature>
<dbReference type="Pfam" id="PF07690">
    <property type="entry name" value="MFS_1"/>
    <property type="match status" value="1"/>
</dbReference>
<dbReference type="EMBL" id="QGDI01000007">
    <property type="protein sequence ID" value="PWJ12174.1"/>
    <property type="molecule type" value="Genomic_DNA"/>
</dbReference>
<sequence length="400" mass="43121">MINRFEVRIIKNITYKTTLTACFIGYVIQAIVNNFVPLLFLRFRSEFCIQLAQITWLITINFAVQLTVDAVAPAFADKIGYRVSMQLAHILSASGFLLMTVLPDKLPSPFAGLVICIAMYAVGGGLLEVLVSPIVEACPTDNKETAMSLLHSFYCWGQAATVLLSTVFFAIAGIEHWRILAALWSIVPMLNFILFLKVPIATLSETRGQASGFAELIRTPQFLFFCLMMLCAGACELTVSQWASAFAESGLHISKSAGDLIGTMGFAICMGSARAMFGKFGEKIPLQKVMLASSVLCVGSYLLIGCMLCGFSVGIFWPGTFSLSAARLRNGGTLMFALLALAGDLGCCAGPTIAGKASALLGSDLHRGILCGIVFPCIMLCCVLLMDKEYQNGKVRNGNK</sequence>
<protein>
    <submittedName>
        <fullName evidence="8">Fucose permease</fullName>
    </submittedName>
</protein>
<evidence type="ECO:0000256" key="7">
    <source>
        <dbReference type="SAM" id="Phobius"/>
    </source>
</evidence>
<keyword evidence="4 7" id="KW-0812">Transmembrane</keyword>
<organism evidence="8 9">
    <name type="scientific">Ruminococcus flavefaciens</name>
    <dbReference type="NCBI Taxonomy" id="1265"/>
    <lineage>
        <taxon>Bacteria</taxon>
        <taxon>Bacillati</taxon>
        <taxon>Bacillota</taxon>
        <taxon>Clostridia</taxon>
        <taxon>Eubacteriales</taxon>
        <taxon>Oscillospiraceae</taxon>
        <taxon>Ruminococcus</taxon>
    </lineage>
</organism>
<comment type="subcellular location">
    <subcellularLocation>
        <location evidence="1">Cell membrane</location>
        <topology evidence="1">Multi-pass membrane protein</topology>
    </subcellularLocation>
</comment>
<dbReference type="GO" id="GO:0005886">
    <property type="term" value="C:plasma membrane"/>
    <property type="evidence" value="ECO:0007669"/>
    <property type="project" value="UniProtKB-SubCell"/>
</dbReference>
<dbReference type="GO" id="GO:0022857">
    <property type="term" value="F:transmembrane transporter activity"/>
    <property type="evidence" value="ECO:0007669"/>
    <property type="project" value="InterPro"/>
</dbReference>
<dbReference type="Gene3D" id="1.20.1250.20">
    <property type="entry name" value="MFS general substrate transporter like domains"/>
    <property type="match status" value="2"/>
</dbReference>
<keyword evidence="5 7" id="KW-1133">Transmembrane helix</keyword>
<feature type="transmembrane region" description="Helical" evidence="7">
    <location>
        <begin position="289"/>
        <end position="313"/>
    </location>
</feature>
<evidence type="ECO:0000256" key="3">
    <source>
        <dbReference type="ARBA" id="ARBA00022448"/>
    </source>
</evidence>
<evidence type="ECO:0000256" key="5">
    <source>
        <dbReference type="ARBA" id="ARBA00022989"/>
    </source>
</evidence>
<evidence type="ECO:0000313" key="9">
    <source>
        <dbReference type="Proteomes" id="UP000245720"/>
    </source>
</evidence>
<evidence type="ECO:0000256" key="6">
    <source>
        <dbReference type="ARBA" id="ARBA00023136"/>
    </source>
</evidence>